<proteinExistence type="predicted"/>
<keyword evidence="3" id="KW-1185">Reference proteome</keyword>
<feature type="region of interest" description="Disordered" evidence="1">
    <location>
        <begin position="1"/>
        <end position="88"/>
    </location>
</feature>
<dbReference type="AlphaFoldDB" id="A0A2T2P501"/>
<gene>
    <name evidence="2" type="ORF">BS50DRAFT_628890</name>
</gene>
<feature type="region of interest" description="Disordered" evidence="1">
    <location>
        <begin position="131"/>
        <end position="183"/>
    </location>
</feature>
<organism evidence="2 3">
    <name type="scientific">Corynespora cassiicola Philippines</name>
    <dbReference type="NCBI Taxonomy" id="1448308"/>
    <lineage>
        <taxon>Eukaryota</taxon>
        <taxon>Fungi</taxon>
        <taxon>Dikarya</taxon>
        <taxon>Ascomycota</taxon>
        <taxon>Pezizomycotina</taxon>
        <taxon>Dothideomycetes</taxon>
        <taxon>Pleosporomycetidae</taxon>
        <taxon>Pleosporales</taxon>
        <taxon>Corynesporascaceae</taxon>
        <taxon>Corynespora</taxon>
    </lineage>
</organism>
<feature type="compositionally biased region" description="Low complexity" evidence="1">
    <location>
        <begin position="29"/>
        <end position="46"/>
    </location>
</feature>
<evidence type="ECO:0000313" key="2">
    <source>
        <dbReference type="EMBL" id="PSN72760.1"/>
    </source>
</evidence>
<feature type="compositionally biased region" description="Polar residues" evidence="1">
    <location>
        <begin position="132"/>
        <end position="150"/>
    </location>
</feature>
<evidence type="ECO:0000313" key="3">
    <source>
        <dbReference type="Proteomes" id="UP000240883"/>
    </source>
</evidence>
<evidence type="ECO:0000256" key="1">
    <source>
        <dbReference type="SAM" id="MobiDB-lite"/>
    </source>
</evidence>
<feature type="compositionally biased region" description="Low complexity" evidence="1">
    <location>
        <begin position="159"/>
        <end position="168"/>
    </location>
</feature>
<dbReference type="EMBL" id="KZ678129">
    <property type="protein sequence ID" value="PSN72760.1"/>
    <property type="molecule type" value="Genomic_DNA"/>
</dbReference>
<reference evidence="2 3" key="1">
    <citation type="journal article" date="2018" name="Front. Microbiol.">
        <title>Genome-Wide Analysis of Corynespora cassiicola Leaf Fall Disease Putative Effectors.</title>
        <authorList>
            <person name="Lopez D."/>
            <person name="Ribeiro S."/>
            <person name="Label P."/>
            <person name="Fumanal B."/>
            <person name="Venisse J.S."/>
            <person name="Kohler A."/>
            <person name="de Oliveira R.R."/>
            <person name="Labutti K."/>
            <person name="Lipzen A."/>
            <person name="Lail K."/>
            <person name="Bauer D."/>
            <person name="Ohm R.A."/>
            <person name="Barry K.W."/>
            <person name="Spatafora J."/>
            <person name="Grigoriev I.V."/>
            <person name="Martin F.M."/>
            <person name="Pujade-Renaud V."/>
        </authorList>
    </citation>
    <scope>NUCLEOTIDE SEQUENCE [LARGE SCALE GENOMIC DNA]</scope>
    <source>
        <strain evidence="2 3">Philippines</strain>
    </source>
</reference>
<dbReference type="Proteomes" id="UP000240883">
    <property type="component" value="Unassembled WGS sequence"/>
</dbReference>
<accession>A0A2T2P501</accession>
<protein>
    <submittedName>
        <fullName evidence="2">Uncharacterized protein</fullName>
    </submittedName>
</protein>
<sequence length="304" mass="33095">MSGFGKNPFEEVQLNNGSPKSNGEPAEVTTSLLSTSSTPSTSSTTLEQKYGLVGSEGEANASSDRTPFVALNFGPESNVPPNPFVASRPPTRNLPYLVSPMITPEFIASVDSRDKKPESPASGFLAGFHHQAASSAGQSKGQNVRPSTNPYRRGHGNKRGSISASRQSRGARRQLNQQIHQDQDISDLETFEYKRRQRTDHWVQEPYKYIILRPALTPEDHQYVTKKICINNFSKFVEAKGREFLLDTFGKEAIERDVAAQKAAASISPGKPIDGDDVFGIGLGKDSTPPKDGNLGEGGLYLLD</sequence>
<name>A0A2T2P501_CORCC</name>